<feature type="chain" id="PRO_5045430147" evidence="3">
    <location>
        <begin position="20"/>
        <end position="150"/>
    </location>
</feature>
<dbReference type="Proteomes" id="UP000695022">
    <property type="component" value="Unplaced"/>
</dbReference>
<reference evidence="5" key="1">
    <citation type="submission" date="2025-08" db="UniProtKB">
        <authorList>
            <consortium name="RefSeq"/>
        </authorList>
    </citation>
    <scope>IDENTIFICATION</scope>
</reference>
<keyword evidence="4" id="KW-1185">Reference proteome</keyword>
<name>A0ABM1E3E4_PRICU</name>
<evidence type="ECO:0000256" key="3">
    <source>
        <dbReference type="SAM" id="SignalP"/>
    </source>
</evidence>
<gene>
    <name evidence="5" type="primary">LOC106808489</name>
</gene>
<keyword evidence="2" id="KW-1133">Transmembrane helix</keyword>
<keyword evidence="2" id="KW-0472">Membrane</keyword>
<feature type="region of interest" description="Disordered" evidence="1">
    <location>
        <begin position="100"/>
        <end position="150"/>
    </location>
</feature>
<evidence type="ECO:0000313" key="5">
    <source>
        <dbReference type="RefSeq" id="XP_014666715.1"/>
    </source>
</evidence>
<keyword evidence="2" id="KW-0812">Transmembrane</keyword>
<keyword evidence="3" id="KW-0732">Signal</keyword>
<proteinExistence type="predicted"/>
<accession>A0ABM1E3E4</accession>
<protein>
    <submittedName>
        <fullName evidence="5">Uncharacterized protein LOC106808489</fullName>
    </submittedName>
</protein>
<feature type="transmembrane region" description="Helical" evidence="2">
    <location>
        <begin position="48"/>
        <end position="69"/>
    </location>
</feature>
<dbReference type="RefSeq" id="XP_014666715.1">
    <property type="nucleotide sequence ID" value="XM_014811229.1"/>
</dbReference>
<sequence>MAHGDLVMLLLARFSRIEAAISGVHTNSTVTADRCPVSPLLAPTYTPLAVRTLKFLALAGLMLLLLALYENAEYIFCYDEEKEEMRVKLQTNHRWTNQRSFGSIGECNMSGADDDDDDEERQTLLADASDAEMAASPRGRDADADAELGP</sequence>
<dbReference type="GeneID" id="106808489"/>
<evidence type="ECO:0000256" key="2">
    <source>
        <dbReference type="SAM" id="Phobius"/>
    </source>
</evidence>
<feature type="signal peptide" evidence="3">
    <location>
        <begin position="1"/>
        <end position="19"/>
    </location>
</feature>
<evidence type="ECO:0000313" key="4">
    <source>
        <dbReference type="Proteomes" id="UP000695022"/>
    </source>
</evidence>
<organism evidence="4 5">
    <name type="scientific">Priapulus caudatus</name>
    <name type="common">Priapulid worm</name>
    <dbReference type="NCBI Taxonomy" id="37621"/>
    <lineage>
        <taxon>Eukaryota</taxon>
        <taxon>Metazoa</taxon>
        <taxon>Ecdysozoa</taxon>
        <taxon>Scalidophora</taxon>
        <taxon>Priapulida</taxon>
        <taxon>Priapulimorpha</taxon>
        <taxon>Priapulimorphida</taxon>
        <taxon>Priapulidae</taxon>
        <taxon>Priapulus</taxon>
    </lineage>
</organism>
<evidence type="ECO:0000256" key="1">
    <source>
        <dbReference type="SAM" id="MobiDB-lite"/>
    </source>
</evidence>